<sequence length="214" mass="22628">MYGTGMNIPYLSLVFLVSGVQAMDMSGSSSSSSSGAMAMMIPYLHFTGGDYLFFDAVAPASRGAIAGACIVLAILAVTERAIAGIRGIFTMYVVHRQRELFRGGTAGERLAVVSGEPPCTGKVIEIDVSTGSTGSQASSEFTICPLPAQRKRSMPPFSWSYELTRGGLFIVQSFFVYAIMLGVMTFNAAYIISIVAGTAVGEILFGRFAAGQTH</sequence>
<feature type="chain" id="PRO_5035641366" description="Copper transport protein" evidence="6">
    <location>
        <begin position="23"/>
        <end position="214"/>
    </location>
</feature>
<keyword evidence="5" id="KW-0813">Transport</keyword>
<dbReference type="AlphaFoldDB" id="A0A8H3B0K8"/>
<dbReference type="PANTHER" id="PTHR12483">
    <property type="entry name" value="SOLUTE CARRIER FAMILY 31 COPPER TRANSPORTERS"/>
    <property type="match status" value="1"/>
</dbReference>
<evidence type="ECO:0000256" key="5">
    <source>
        <dbReference type="RuleBase" id="RU367022"/>
    </source>
</evidence>
<proteinExistence type="inferred from homology"/>
<dbReference type="EMBL" id="CAJMWR010002434">
    <property type="protein sequence ID" value="CAE6444694.1"/>
    <property type="molecule type" value="Genomic_DNA"/>
</dbReference>
<feature type="transmembrane region" description="Helical" evidence="5">
    <location>
        <begin position="62"/>
        <end position="82"/>
    </location>
</feature>
<comment type="subcellular location">
    <subcellularLocation>
        <location evidence="1 5">Membrane</location>
        <topology evidence="1 5">Multi-pass membrane protein</topology>
    </subcellularLocation>
</comment>
<dbReference type="GO" id="GO:0005375">
    <property type="term" value="F:copper ion transmembrane transporter activity"/>
    <property type="evidence" value="ECO:0007669"/>
    <property type="project" value="UniProtKB-UniRule"/>
</dbReference>
<keyword evidence="5" id="KW-0406">Ion transport</keyword>
<dbReference type="Proteomes" id="UP000650533">
    <property type="component" value="Chromosome 4"/>
</dbReference>
<reference evidence="9" key="1">
    <citation type="submission" date="2020-05" db="EMBL/GenBank/DDBJ databases">
        <title>Evolutionary and genomic comparisons of hybrid uninucleate and nonhybrid Rhizoctonia fungi.</title>
        <authorList>
            <person name="Li C."/>
            <person name="Chen X."/>
        </authorList>
    </citation>
    <scope>NUCLEOTIDE SEQUENCE</scope>
    <source>
        <strain evidence="9">AG-1 IA</strain>
    </source>
</reference>
<dbReference type="EMBL" id="JACYCC010000037">
    <property type="protein sequence ID" value="KAF8679636.1"/>
    <property type="molecule type" value="Genomic_DNA"/>
</dbReference>
<dbReference type="Proteomes" id="UP000663840">
    <property type="component" value="Unassembled WGS sequence"/>
</dbReference>
<evidence type="ECO:0000256" key="4">
    <source>
        <dbReference type="ARBA" id="ARBA00023136"/>
    </source>
</evidence>
<dbReference type="InterPro" id="IPR007274">
    <property type="entry name" value="Cop_transporter"/>
</dbReference>
<evidence type="ECO:0000313" key="7">
    <source>
        <dbReference type="EMBL" id="CAE6444694.1"/>
    </source>
</evidence>
<evidence type="ECO:0000256" key="3">
    <source>
        <dbReference type="ARBA" id="ARBA00022989"/>
    </source>
</evidence>
<dbReference type="PANTHER" id="PTHR12483:SF27">
    <property type="entry name" value="COPPER TRANSPORT PROTEIN CTR1"/>
    <property type="match status" value="1"/>
</dbReference>
<organism evidence="7 10">
    <name type="scientific">Rhizoctonia solani</name>
    <dbReference type="NCBI Taxonomy" id="456999"/>
    <lineage>
        <taxon>Eukaryota</taxon>
        <taxon>Fungi</taxon>
        <taxon>Dikarya</taxon>
        <taxon>Basidiomycota</taxon>
        <taxon>Agaricomycotina</taxon>
        <taxon>Agaricomycetes</taxon>
        <taxon>Cantharellales</taxon>
        <taxon>Ceratobasidiaceae</taxon>
        <taxon>Rhizoctonia</taxon>
    </lineage>
</organism>
<dbReference type="Proteomes" id="UP000650582">
    <property type="component" value="Unassembled WGS sequence"/>
</dbReference>
<comment type="similarity">
    <text evidence="5">Belongs to the copper transporter (Ctr) (TC 1.A.56) family. SLC31A subfamily.</text>
</comment>
<reference evidence="8" key="2">
    <citation type="submission" date="2020-09" db="EMBL/GenBank/DDBJ databases">
        <title>Comparative genome analyses of four rice-infecting Rhizoctonia solani isolates reveal extensive enrichment of homogalacturonan modification genes.</title>
        <authorList>
            <person name="Lee D.-Y."/>
            <person name="Jeon J."/>
            <person name="Kim K.-T."/>
            <person name="Cheong K."/>
            <person name="Song H."/>
            <person name="Choi G."/>
            <person name="Ko J."/>
            <person name="Opiyo S.O."/>
            <person name="Zuo S."/>
            <person name="Madhav S."/>
            <person name="Lee Y.-H."/>
            <person name="Wang G.-L."/>
        </authorList>
    </citation>
    <scope>NUCLEOTIDE SEQUENCE</scope>
    <source>
        <strain evidence="8">AG1-IA YN-7</strain>
    </source>
</reference>
<evidence type="ECO:0000256" key="2">
    <source>
        <dbReference type="ARBA" id="ARBA00022692"/>
    </source>
</evidence>
<keyword evidence="4 5" id="KW-0472">Membrane</keyword>
<evidence type="ECO:0000256" key="1">
    <source>
        <dbReference type="ARBA" id="ARBA00004141"/>
    </source>
</evidence>
<feature type="signal peptide" evidence="6">
    <location>
        <begin position="1"/>
        <end position="22"/>
    </location>
</feature>
<reference evidence="7" key="3">
    <citation type="submission" date="2021-01" db="EMBL/GenBank/DDBJ databases">
        <authorList>
            <person name="Kaushik A."/>
        </authorList>
    </citation>
    <scope>NUCLEOTIDE SEQUENCE</scope>
    <source>
        <strain evidence="7">AG1-1A</strain>
    </source>
</reference>
<name>A0A8H3B0K8_9AGAM</name>
<keyword evidence="3 5" id="KW-1133">Transmembrane helix</keyword>
<evidence type="ECO:0000256" key="6">
    <source>
        <dbReference type="SAM" id="SignalP"/>
    </source>
</evidence>
<dbReference type="Pfam" id="PF04145">
    <property type="entry name" value="Ctr"/>
    <property type="match status" value="1"/>
</dbReference>
<keyword evidence="5" id="KW-0186">Copper</keyword>
<evidence type="ECO:0000313" key="8">
    <source>
        <dbReference type="EMBL" id="KAF8679636.1"/>
    </source>
</evidence>
<protein>
    <recommendedName>
        <fullName evidence="5">Copper transport protein</fullName>
    </recommendedName>
</protein>
<keyword evidence="6" id="KW-0732">Signal</keyword>
<keyword evidence="2 5" id="KW-0812">Transmembrane</keyword>
<accession>A0A8H3B0K8</accession>
<keyword evidence="5" id="KW-0187">Copper transport</keyword>
<dbReference type="GO" id="GO:0005886">
    <property type="term" value="C:plasma membrane"/>
    <property type="evidence" value="ECO:0007669"/>
    <property type="project" value="TreeGrafter"/>
</dbReference>
<evidence type="ECO:0000313" key="9">
    <source>
        <dbReference type="EMBL" id="QRW19608.1"/>
    </source>
</evidence>
<gene>
    <name evidence="7" type="ORF">RDB_LOCUS83229</name>
    <name evidence="9" type="ORF">RhiXN_01014</name>
    <name evidence="8" type="ORF">RHS04_04014</name>
</gene>
<dbReference type="EMBL" id="CP059661">
    <property type="protein sequence ID" value="QRW19608.1"/>
    <property type="molecule type" value="Genomic_DNA"/>
</dbReference>
<evidence type="ECO:0000313" key="10">
    <source>
        <dbReference type="Proteomes" id="UP000663840"/>
    </source>
</evidence>